<evidence type="ECO:0000256" key="2">
    <source>
        <dbReference type="PROSITE-ProRule" id="PRU00169"/>
    </source>
</evidence>
<proteinExistence type="predicted"/>
<dbReference type="EMBL" id="AGXV01000035">
    <property type="protein sequence ID" value="EIY61100.1"/>
    <property type="molecule type" value="Genomic_DNA"/>
</dbReference>
<name>I8YD75_9BACE</name>
<keyword evidence="5" id="KW-1185">Reference proteome</keyword>
<gene>
    <name evidence="4" type="ORF">HMPREF1071_02971</name>
</gene>
<protein>
    <recommendedName>
        <fullName evidence="3">Response regulatory domain-containing protein</fullName>
    </recommendedName>
</protein>
<evidence type="ECO:0000313" key="4">
    <source>
        <dbReference type="EMBL" id="EIY61100.1"/>
    </source>
</evidence>
<keyword evidence="2" id="KW-0597">Phosphoprotein</keyword>
<dbReference type="GO" id="GO:0000160">
    <property type="term" value="P:phosphorelay signal transduction system"/>
    <property type="evidence" value="ECO:0007669"/>
    <property type="project" value="InterPro"/>
</dbReference>
<keyword evidence="1" id="KW-0238">DNA-binding</keyword>
<dbReference type="InterPro" id="IPR011006">
    <property type="entry name" value="CheY-like_superfamily"/>
</dbReference>
<dbReference type="GO" id="GO:0003677">
    <property type="term" value="F:DNA binding"/>
    <property type="evidence" value="ECO:0007669"/>
    <property type="project" value="UniProtKB-KW"/>
</dbReference>
<dbReference type="Proteomes" id="UP000005150">
    <property type="component" value="Unassembled WGS sequence"/>
</dbReference>
<dbReference type="InterPro" id="IPR039420">
    <property type="entry name" value="WalR-like"/>
</dbReference>
<dbReference type="InterPro" id="IPR001789">
    <property type="entry name" value="Sig_transdc_resp-reg_receiver"/>
</dbReference>
<dbReference type="InterPro" id="IPR045976">
    <property type="entry name" value="DUF5932"/>
</dbReference>
<dbReference type="Pfam" id="PF00072">
    <property type="entry name" value="Response_reg"/>
    <property type="match status" value="1"/>
</dbReference>
<organism evidence="4 5">
    <name type="scientific">Bacteroides salyersiae CL02T12C01</name>
    <dbReference type="NCBI Taxonomy" id="997887"/>
    <lineage>
        <taxon>Bacteria</taxon>
        <taxon>Pseudomonadati</taxon>
        <taxon>Bacteroidota</taxon>
        <taxon>Bacteroidia</taxon>
        <taxon>Bacteroidales</taxon>
        <taxon>Bacteroidaceae</taxon>
        <taxon>Bacteroides</taxon>
    </lineage>
</organism>
<accession>I8YD75</accession>
<evidence type="ECO:0000256" key="1">
    <source>
        <dbReference type="ARBA" id="ARBA00023125"/>
    </source>
</evidence>
<dbReference type="PANTHER" id="PTHR43214">
    <property type="entry name" value="TWO-COMPONENT RESPONSE REGULATOR"/>
    <property type="match status" value="1"/>
</dbReference>
<dbReference type="Gene3D" id="3.40.50.2300">
    <property type="match status" value="1"/>
</dbReference>
<evidence type="ECO:0000313" key="5">
    <source>
        <dbReference type="Proteomes" id="UP000005150"/>
    </source>
</evidence>
<reference evidence="4 5" key="1">
    <citation type="submission" date="2012-02" db="EMBL/GenBank/DDBJ databases">
        <title>The Genome Sequence of Bacteroides salyersiae CL02T12C01.</title>
        <authorList>
            <consortium name="The Broad Institute Genome Sequencing Platform"/>
            <person name="Earl A."/>
            <person name="Ward D."/>
            <person name="Feldgarden M."/>
            <person name="Gevers D."/>
            <person name="Zitomersky N.L."/>
            <person name="Coyne M.J."/>
            <person name="Comstock L.E."/>
            <person name="Young S.K."/>
            <person name="Zeng Q."/>
            <person name="Gargeya S."/>
            <person name="Fitzgerald M."/>
            <person name="Haas B."/>
            <person name="Abouelleil A."/>
            <person name="Alvarado L."/>
            <person name="Arachchi H.M."/>
            <person name="Berlin A."/>
            <person name="Chapman S.B."/>
            <person name="Gearin G."/>
            <person name="Goldberg J."/>
            <person name="Griggs A."/>
            <person name="Gujja S."/>
            <person name="Hansen M."/>
            <person name="Heiman D."/>
            <person name="Howarth C."/>
            <person name="Larimer J."/>
            <person name="Lui A."/>
            <person name="MacDonald P.J.P."/>
            <person name="McCowen C."/>
            <person name="Montmayeur A."/>
            <person name="Murphy C."/>
            <person name="Neiman D."/>
            <person name="Pearson M."/>
            <person name="Priest M."/>
            <person name="Roberts A."/>
            <person name="Saif S."/>
            <person name="Shea T."/>
            <person name="Sisk P."/>
            <person name="Stolte C."/>
            <person name="Sykes S."/>
            <person name="Wortman J."/>
            <person name="Nusbaum C."/>
            <person name="Birren B."/>
        </authorList>
    </citation>
    <scope>NUCLEOTIDE SEQUENCE [LARGE SCALE GENOMIC DNA]</scope>
    <source>
        <strain evidence="4 5">CL02T12C01</strain>
    </source>
</reference>
<dbReference type="AlphaFoldDB" id="I8YD75"/>
<dbReference type="PATRIC" id="fig|997887.3.peg.3076"/>
<sequence length="252" mass="28518">MSHNNICNETMEDKKFKVIIVEDVKLELKGTEEIFRHEIPNAEVIGTAMTEAEFWPLIEARLPDLVLLDLGLGGSTTIGVDICRNIFKRYKGVRVLIFTGEILNEKLWVDVLDAGADGIILKTGELLTKTDVQAVMDGKKLVFNYPILEKIVDRFKASVANDAKRQEAVINYDIDEYDERFLRHLALGYTKEMIANLKGMPFGVKSLEKRQNDLVGRLFPNGERVGVNATRLVVRALELRILDLDNLEADEE</sequence>
<dbReference type="HOGENOM" id="CLU_1146346_0_0_10"/>
<dbReference type="Pfam" id="PF19355">
    <property type="entry name" value="DUF5932"/>
    <property type="match status" value="1"/>
</dbReference>
<dbReference type="PANTHER" id="PTHR43214:SF43">
    <property type="entry name" value="TWO-COMPONENT RESPONSE REGULATOR"/>
    <property type="match status" value="1"/>
</dbReference>
<evidence type="ECO:0000259" key="3">
    <source>
        <dbReference type="PROSITE" id="PS50110"/>
    </source>
</evidence>
<dbReference type="PROSITE" id="PS50110">
    <property type="entry name" value="RESPONSE_REGULATORY"/>
    <property type="match status" value="1"/>
</dbReference>
<feature type="modified residue" description="4-aspartylphosphate" evidence="2">
    <location>
        <position position="69"/>
    </location>
</feature>
<comment type="caution">
    <text evidence="4">The sequence shown here is derived from an EMBL/GenBank/DDBJ whole genome shotgun (WGS) entry which is preliminary data.</text>
</comment>
<feature type="domain" description="Response regulatory" evidence="3">
    <location>
        <begin position="17"/>
        <end position="137"/>
    </location>
</feature>
<dbReference type="SMART" id="SM00448">
    <property type="entry name" value="REC"/>
    <property type="match status" value="1"/>
</dbReference>
<dbReference type="SUPFAM" id="SSF52172">
    <property type="entry name" value="CheY-like"/>
    <property type="match status" value="1"/>
</dbReference>